<dbReference type="AlphaFoldDB" id="A0A645GGD6"/>
<dbReference type="GO" id="GO:0071424">
    <property type="term" value="F:rRNA (cytosine-N4-)-methyltransferase activity"/>
    <property type="evidence" value="ECO:0007669"/>
    <property type="project" value="TreeGrafter"/>
</dbReference>
<dbReference type="EC" id="2.1.1.199" evidence="6"/>
<evidence type="ECO:0000256" key="2">
    <source>
        <dbReference type="ARBA" id="ARBA00022603"/>
    </source>
</evidence>
<sequence>MDTRAAFSAYTVVNEYSEAALVKLLFEYGEEKFARRIAAAIVASRPVKTTLELSEIVKNAIPAPARRTGGNPAKRTFQAIRIEVNGELSGLEKALESAVALLGSGGRIAVITFHSLEDRIVKSTFKRLEDPCTCPPKAPMCVCGKKPVIKTITRKPETASEQEAAFNPRSHSAKLRVAQKL</sequence>
<dbReference type="Gene3D" id="1.10.150.170">
    <property type="entry name" value="Putative methyltransferase TM0872, insert domain"/>
    <property type="match status" value="1"/>
</dbReference>
<name>A0A645GGD6_9ZZZZ</name>
<proteinExistence type="inferred from homology"/>
<keyword evidence="3 6" id="KW-0808">Transferase</keyword>
<dbReference type="SUPFAM" id="SSF81799">
    <property type="entry name" value="Putative methyltransferase TM0872, insert domain"/>
    <property type="match status" value="1"/>
</dbReference>
<dbReference type="Pfam" id="PF01795">
    <property type="entry name" value="Methyltransf_5"/>
    <property type="match status" value="1"/>
</dbReference>
<evidence type="ECO:0000256" key="4">
    <source>
        <dbReference type="ARBA" id="ARBA00022691"/>
    </source>
</evidence>
<evidence type="ECO:0000256" key="3">
    <source>
        <dbReference type="ARBA" id="ARBA00022679"/>
    </source>
</evidence>
<keyword evidence="4" id="KW-0949">S-adenosyl-L-methionine</keyword>
<accession>A0A645GGD6</accession>
<reference evidence="6" key="1">
    <citation type="submission" date="2019-08" db="EMBL/GenBank/DDBJ databases">
        <authorList>
            <person name="Kucharzyk K."/>
            <person name="Murdoch R.W."/>
            <person name="Higgins S."/>
            <person name="Loffler F."/>
        </authorList>
    </citation>
    <scope>NUCLEOTIDE SEQUENCE</scope>
</reference>
<feature type="region of interest" description="Disordered" evidence="5">
    <location>
        <begin position="159"/>
        <end position="181"/>
    </location>
</feature>
<gene>
    <name evidence="6" type="primary">rsmH_45</name>
    <name evidence="6" type="ORF">SDC9_172254</name>
</gene>
<dbReference type="InterPro" id="IPR029063">
    <property type="entry name" value="SAM-dependent_MTases_sf"/>
</dbReference>
<dbReference type="PANTHER" id="PTHR11265:SF0">
    <property type="entry name" value="12S RRNA N4-METHYLCYTIDINE METHYLTRANSFERASE"/>
    <property type="match status" value="1"/>
</dbReference>
<dbReference type="SUPFAM" id="SSF53335">
    <property type="entry name" value="S-adenosyl-L-methionine-dependent methyltransferases"/>
    <property type="match status" value="1"/>
</dbReference>
<dbReference type="Gene3D" id="3.40.50.150">
    <property type="entry name" value="Vaccinia Virus protein VP39"/>
    <property type="match status" value="1"/>
</dbReference>
<comment type="caution">
    <text evidence="6">The sequence shown here is derived from an EMBL/GenBank/DDBJ whole genome shotgun (WGS) entry which is preliminary data.</text>
</comment>
<evidence type="ECO:0000256" key="1">
    <source>
        <dbReference type="ARBA" id="ARBA00010396"/>
    </source>
</evidence>
<dbReference type="EMBL" id="VSSQ01073837">
    <property type="protein sequence ID" value="MPN24849.1"/>
    <property type="molecule type" value="Genomic_DNA"/>
</dbReference>
<keyword evidence="2 6" id="KW-0489">Methyltransferase</keyword>
<evidence type="ECO:0000313" key="6">
    <source>
        <dbReference type="EMBL" id="MPN24849.1"/>
    </source>
</evidence>
<organism evidence="6">
    <name type="scientific">bioreactor metagenome</name>
    <dbReference type="NCBI Taxonomy" id="1076179"/>
    <lineage>
        <taxon>unclassified sequences</taxon>
        <taxon>metagenomes</taxon>
        <taxon>ecological metagenomes</taxon>
    </lineage>
</organism>
<dbReference type="GO" id="GO:0070475">
    <property type="term" value="P:rRNA base methylation"/>
    <property type="evidence" value="ECO:0007669"/>
    <property type="project" value="TreeGrafter"/>
</dbReference>
<protein>
    <submittedName>
        <fullName evidence="6">Ribosomal RNA small subunit methyltransferase H</fullName>
        <ecNumber evidence="6">2.1.1.199</ecNumber>
    </submittedName>
</protein>
<dbReference type="InterPro" id="IPR002903">
    <property type="entry name" value="RsmH"/>
</dbReference>
<feature type="compositionally biased region" description="Basic residues" evidence="5">
    <location>
        <begin position="171"/>
        <end position="181"/>
    </location>
</feature>
<dbReference type="GO" id="GO:0005737">
    <property type="term" value="C:cytoplasm"/>
    <property type="evidence" value="ECO:0007669"/>
    <property type="project" value="TreeGrafter"/>
</dbReference>
<evidence type="ECO:0000256" key="5">
    <source>
        <dbReference type="SAM" id="MobiDB-lite"/>
    </source>
</evidence>
<dbReference type="PANTHER" id="PTHR11265">
    <property type="entry name" value="S-ADENOSYL-METHYLTRANSFERASE MRAW"/>
    <property type="match status" value="1"/>
</dbReference>
<dbReference type="NCBIfam" id="TIGR00006">
    <property type="entry name" value="16S rRNA (cytosine(1402)-N(4))-methyltransferase RsmH"/>
    <property type="match status" value="1"/>
</dbReference>
<dbReference type="InterPro" id="IPR023397">
    <property type="entry name" value="SAM-dep_MeTrfase_MraW_recog"/>
</dbReference>
<comment type="similarity">
    <text evidence="1">Belongs to the methyltransferase superfamily. RsmH family.</text>
</comment>